<dbReference type="RefSeq" id="WP_097807047.1">
    <property type="nucleotide sequence ID" value="NZ_FXYH01000032.1"/>
</dbReference>
<evidence type="ECO:0000313" key="3">
    <source>
        <dbReference type="Proteomes" id="UP000220836"/>
    </source>
</evidence>
<sequence length="140" mass="14713">MDIRQITPTYHVSPQLDAVDAQAIKDAGFVRVVCNRPDSEVPPALQSEAIGAAMRAAGLEFEVLPLTHMTMTPENVAIQEGFAQADGPVLAYCASGTRSTVIWALSQAGKLSTDDILNTAAKAGYDLGGLRPTLDALSEG</sequence>
<keyword evidence="3" id="KW-1185">Reference proteome</keyword>
<dbReference type="OrthoDB" id="9805710at2"/>
<name>A0A238L6J7_9RHOB</name>
<feature type="domain" description="Beta-lactamase hydrolase-like protein phosphatase-like" evidence="1">
    <location>
        <begin position="2"/>
        <end position="109"/>
    </location>
</feature>
<dbReference type="NCBIfam" id="TIGR01244">
    <property type="entry name" value="TIGR01244 family sulfur transferase"/>
    <property type="match status" value="1"/>
</dbReference>
<accession>A0A238L6J7</accession>
<dbReference type="EC" id="3.-.-.-" evidence="2"/>
<organism evidence="2 3">
    <name type="scientific">Pelagimonas varians</name>
    <dbReference type="NCBI Taxonomy" id="696760"/>
    <lineage>
        <taxon>Bacteria</taxon>
        <taxon>Pseudomonadati</taxon>
        <taxon>Pseudomonadota</taxon>
        <taxon>Alphaproteobacteria</taxon>
        <taxon>Rhodobacterales</taxon>
        <taxon>Roseobacteraceae</taxon>
        <taxon>Pelagimonas</taxon>
    </lineage>
</organism>
<reference evidence="2 3" key="1">
    <citation type="submission" date="2017-05" db="EMBL/GenBank/DDBJ databases">
        <authorList>
            <person name="Song R."/>
            <person name="Chenine A.L."/>
            <person name="Ruprecht R.M."/>
        </authorList>
    </citation>
    <scope>NUCLEOTIDE SEQUENCE [LARGE SCALE GENOMIC DNA]</scope>
    <source>
        <strain evidence="2 3">CECT 8663</strain>
    </source>
</reference>
<evidence type="ECO:0000259" key="1">
    <source>
        <dbReference type="Pfam" id="PF04273"/>
    </source>
</evidence>
<dbReference type="Pfam" id="PF04273">
    <property type="entry name" value="BLH_phosphatase"/>
    <property type="match status" value="1"/>
</dbReference>
<protein>
    <submittedName>
        <fullName evidence="2">Beta-lactamase hydrolase-like protein</fullName>
        <ecNumber evidence="2">3.-.-.-</ecNumber>
    </submittedName>
</protein>
<dbReference type="InterPro" id="IPR029021">
    <property type="entry name" value="Prot-tyrosine_phosphatase-like"/>
</dbReference>
<gene>
    <name evidence="2" type="primary">blh</name>
    <name evidence="2" type="ORF">PEV8663_04651</name>
</gene>
<dbReference type="GO" id="GO:0016787">
    <property type="term" value="F:hydrolase activity"/>
    <property type="evidence" value="ECO:0007669"/>
    <property type="project" value="UniProtKB-KW"/>
</dbReference>
<dbReference type="AlphaFoldDB" id="A0A238L6J7"/>
<proteinExistence type="predicted"/>
<evidence type="ECO:0000313" key="2">
    <source>
        <dbReference type="EMBL" id="SMX50451.1"/>
    </source>
</evidence>
<dbReference type="Gene3D" id="3.90.190.10">
    <property type="entry name" value="Protein tyrosine phosphatase superfamily"/>
    <property type="match status" value="1"/>
</dbReference>
<dbReference type="Proteomes" id="UP000220836">
    <property type="component" value="Unassembled WGS sequence"/>
</dbReference>
<dbReference type="InterPro" id="IPR005939">
    <property type="entry name" value="BLH_phosphatase-like"/>
</dbReference>
<keyword evidence="2" id="KW-0378">Hydrolase</keyword>
<dbReference type="EMBL" id="FXYH01000032">
    <property type="protein sequence ID" value="SMX50451.1"/>
    <property type="molecule type" value="Genomic_DNA"/>
</dbReference>